<comment type="caution">
    <text evidence="1">The sequence shown here is derived from an EMBL/GenBank/DDBJ whole genome shotgun (WGS) entry which is preliminary data.</text>
</comment>
<accession>A0A151MG90</accession>
<proteinExistence type="predicted"/>
<organism evidence="1 2">
    <name type="scientific">Alligator mississippiensis</name>
    <name type="common">American alligator</name>
    <dbReference type="NCBI Taxonomy" id="8496"/>
    <lineage>
        <taxon>Eukaryota</taxon>
        <taxon>Metazoa</taxon>
        <taxon>Chordata</taxon>
        <taxon>Craniata</taxon>
        <taxon>Vertebrata</taxon>
        <taxon>Euteleostomi</taxon>
        <taxon>Archelosauria</taxon>
        <taxon>Archosauria</taxon>
        <taxon>Crocodylia</taxon>
        <taxon>Alligatoridae</taxon>
        <taxon>Alligatorinae</taxon>
        <taxon>Alligator</taxon>
    </lineage>
</organism>
<protein>
    <submittedName>
        <fullName evidence="1">Uncharacterized protein</fullName>
    </submittedName>
</protein>
<evidence type="ECO:0000313" key="1">
    <source>
        <dbReference type="EMBL" id="KYO23400.1"/>
    </source>
</evidence>
<evidence type="ECO:0000313" key="2">
    <source>
        <dbReference type="Proteomes" id="UP000050525"/>
    </source>
</evidence>
<dbReference type="AlphaFoldDB" id="A0A151MG90"/>
<dbReference type="Proteomes" id="UP000050525">
    <property type="component" value="Unassembled WGS sequence"/>
</dbReference>
<dbReference type="EMBL" id="AKHW03006215">
    <property type="protein sequence ID" value="KYO23400.1"/>
    <property type="molecule type" value="Genomic_DNA"/>
</dbReference>
<sequence>MGWAFVLLETASCSPIDGPRQKYVQVDLIVAKSGKGGPFCRYTLDIRLLRPEPTSVGIAGAWAQGAQGRSNLLIQNCYLLQRAWTPGPIQNKVPKPHSRCL</sequence>
<reference evidence="1 2" key="1">
    <citation type="journal article" date="2012" name="Genome Biol.">
        <title>Sequencing three crocodilian genomes to illuminate the evolution of archosaurs and amniotes.</title>
        <authorList>
            <person name="St John J.A."/>
            <person name="Braun E.L."/>
            <person name="Isberg S.R."/>
            <person name="Miles L.G."/>
            <person name="Chong A.Y."/>
            <person name="Gongora J."/>
            <person name="Dalzell P."/>
            <person name="Moran C."/>
            <person name="Bed'hom B."/>
            <person name="Abzhanov A."/>
            <person name="Burgess S.C."/>
            <person name="Cooksey A.M."/>
            <person name="Castoe T.A."/>
            <person name="Crawford N.G."/>
            <person name="Densmore L.D."/>
            <person name="Drew J.C."/>
            <person name="Edwards S.V."/>
            <person name="Faircloth B.C."/>
            <person name="Fujita M.K."/>
            <person name="Greenwold M.J."/>
            <person name="Hoffmann F.G."/>
            <person name="Howard J.M."/>
            <person name="Iguchi T."/>
            <person name="Janes D.E."/>
            <person name="Khan S.Y."/>
            <person name="Kohno S."/>
            <person name="de Koning A.J."/>
            <person name="Lance S.L."/>
            <person name="McCarthy F.M."/>
            <person name="McCormack J.E."/>
            <person name="Merchant M.E."/>
            <person name="Peterson D.G."/>
            <person name="Pollock D.D."/>
            <person name="Pourmand N."/>
            <person name="Raney B.J."/>
            <person name="Roessler K.A."/>
            <person name="Sanford J.R."/>
            <person name="Sawyer R.H."/>
            <person name="Schmidt C.J."/>
            <person name="Triplett E.W."/>
            <person name="Tuberville T.D."/>
            <person name="Venegas-Anaya M."/>
            <person name="Howard J.T."/>
            <person name="Jarvis E.D."/>
            <person name="Guillette L.J.Jr."/>
            <person name="Glenn T.C."/>
            <person name="Green R.E."/>
            <person name="Ray D.A."/>
        </authorList>
    </citation>
    <scope>NUCLEOTIDE SEQUENCE [LARGE SCALE GENOMIC DNA]</scope>
    <source>
        <strain evidence="1">KSC_2009_1</strain>
    </source>
</reference>
<name>A0A151MG90_ALLMI</name>
<keyword evidence="2" id="KW-1185">Reference proteome</keyword>
<gene>
    <name evidence="1" type="ORF">Y1Q_0005777</name>
</gene>